<dbReference type="NCBIfam" id="TIGR04326">
    <property type="entry name" value="O_ant_LIC13510"/>
    <property type="match status" value="1"/>
</dbReference>
<reference evidence="1" key="1">
    <citation type="journal article" date="2010" name="Nature">
        <title>The Dynamic genome of Hydra.</title>
        <authorList>
            <person name="Chapman J.A."/>
            <person name="Kirkness E.F."/>
            <person name="Simakov O."/>
            <person name="Hampson S.E."/>
            <person name="Mitros T."/>
            <person name="Weinmaier T."/>
            <person name="Rattei T."/>
            <person name="Balasubramanian P.G."/>
            <person name="Borman J."/>
            <person name="Busam D."/>
            <person name="Disbennett K."/>
            <person name="Pfannkoch C."/>
            <person name="Sumin N."/>
            <person name="Sutton G."/>
            <person name="Viswanathan L."/>
            <person name="Walenz B."/>
            <person name="Goodstein D.M."/>
            <person name="Hellsten U."/>
            <person name="Kawashima T."/>
            <person name="Prochnik S.E."/>
            <person name="Putnam N.H."/>
            <person name="Shu S."/>
            <person name="Blumberg B."/>
            <person name="Dana C.E."/>
            <person name="Gee L."/>
            <person name="Kibler D.F."/>
            <person name="Law L."/>
            <person name="Lindgens D."/>
            <person name="Martinez D.E."/>
            <person name="Peng J."/>
            <person name="Wigge P.A."/>
            <person name="Bertulat B."/>
            <person name="Guder C."/>
            <person name="Nakamura Y."/>
            <person name="Ozbek S."/>
            <person name="Watanabe H."/>
            <person name="Khalturin K."/>
            <person name="Hemmrich G."/>
            <person name="Franke A."/>
            <person name="Augustin R."/>
            <person name="Fraune S."/>
            <person name="Hayakawa E."/>
            <person name="Hayakawa S."/>
            <person name="Hirose M."/>
            <person name="Hwang J."/>
            <person name="Ikeo K."/>
            <person name="Nishimiya-Fujisawa C."/>
            <person name="Ogura A."/>
            <person name="Takahashi T."/>
            <person name="Steinmetz P.R."/>
            <person name="Zhang X."/>
            <person name="Aufschnaiter R."/>
            <person name="Eder M.K."/>
            <person name="Gorny A.K."/>
            <person name="Salvenmoser W."/>
            <person name="Heimberg A.M."/>
            <person name="Wheeler B.M."/>
            <person name="Peterson K.J."/>
            <person name="Boettger A."/>
            <person name="Tischler P."/>
            <person name="Wolf A."/>
            <person name="Gojobori T."/>
            <person name="Remington K.A."/>
            <person name="Strausberg R.L."/>
            <person name="Venter J."/>
            <person name="Technau U."/>
            <person name="Hobmayer B."/>
            <person name="Bosch T.C."/>
            <person name="Holstein T.W."/>
            <person name="Fujisawa T."/>
            <person name="Bode H.R."/>
            <person name="David C.N."/>
            <person name="Rokhsar D.S."/>
            <person name="Steele R.E."/>
        </authorList>
    </citation>
    <scope>NUCLEOTIDE SEQUENCE</scope>
</reference>
<organism evidence="1">
    <name type="scientific">Curvibacter symbiont subsp. Hydra magnipapillata</name>
    <dbReference type="NCBI Taxonomy" id="667019"/>
    <lineage>
        <taxon>Bacteria</taxon>
        <taxon>Pseudomonadati</taxon>
        <taxon>Pseudomonadota</taxon>
        <taxon>Betaproteobacteria</taxon>
        <taxon>Burkholderiales</taxon>
        <taxon>Comamonadaceae</taxon>
        <taxon>Curvibacter</taxon>
    </lineage>
</organism>
<proteinExistence type="predicted"/>
<accession>C9YDJ4</accession>
<sequence length="632" mass="69277">MNSAGLIWDLPGTCPQFEGQVLHWHSAVECADSLSVPAYLEAHAVRIRGRYLAFVHDLGALEIGGRPVCQHMEDADGNNFWWMGLIAEKSPFKTPEIYQALRLLALEDLLRDKPVQSLALRTCDAELAGAVRALCECLGIPFSCELQSPRRASLLARLRQTQGWAGWLQAPLAAVVHLWRRLPLRRVRPLPWHQGQDAVLMCSYFVHLDPSAAGQGRFESRQWGPLPGLLAQCGLRLNWLQNYWPSEAAVNAGAAVLLARRFNAASAAQGLHGFVDSYLGWWVLGRALRSWLTLCRRAWALRSLPAYLKSGGLPAYLWPVVQSAWSSSLTGRVGMANCISVHLFDAALRDLPRQSRGFYLFENQAWEKAFLTAWRRHGHGTITGVVHATVPFWHLYYAEDARSLQLGFLPQPDAIAVNGEAARQALLAQGYGASRLVPAEALRYLDLAQARSQGGREALGVPGQTRVLIVGDMERDALRALLSTVKQAQGMLPAGYRFAFKPHPAYPLDPKQAVGLDIAVVAGALLELLPGYDCVIAGNSTSACVDAFLGGKPVIIGTSGQYLNLSPFRGQPSVAFFESPQQLVASLLDCGGRQAQACERDEYFYLDGELTRWRKLLGLPQAGGSTSETNGN</sequence>
<protein>
    <submittedName>
        <fullName evidence="1">Uncharacterized protein</fullName>
    </submittedName>
</protein>
<evidence type="ECO:0000313" key="1">
    <source>
        <dbReference type="EMBL" id="CBA31316.1"/>
    </source>
</evidence>
<dbReference type="EMBL" id="FN543106">
    <property type="protein sequence ID" value="CBA31316.1"/>
    <property type="molecule type" value="Genomic_DNA"/>
</dbReference>
<gene>
    <name evidence="1" type="ORF">Csp_F36910</name>
</gene>
<name>C9YDJ4_CURXX</name>
<dbReference type="InterPro" id="IPR027613">
    <property type="entry name" value="O_ant_LIC13510"/>
</dbReference>
<dbReference type="AlphaFoldDB" id="C9YDJ4"/>